<comment type="caution">
    <text evidence="6">The sequence shown here is derived from an EMBL/GenBank/DDBJ whole genome shotgun (WGS) entry which is preliminary data.</text>
</comment>
<dbReference type="GO" id="GO:0016705">
    <property type="term" value="F:oxidoreductase activity, acting on paired donors, with incorporation or reduction of molecular oxygen"/>
    <property type="evidence" value="ECO:0007669"/>
    <property type="project" value="InterPro"/>
</dbReference>
<evidence type="ECO:0000256" key="1">
    <source>
        <dbReference type="ARBA" id="ARBA00010426"/>
    </source>
</evidence>
<dbReference type="EMBL" id="BHYM01000023">
    <property type="protein sequence ID" value="GCE39026.1"/>
    <property type="molecule type" value="Genomic_DNA"/>
</dbReference>
<dbReference type="GO" id="GO:0005829">
    <property type="term" value="C:cytosol"/>
    <property type="evidence" value="ECO:0007669"/>
    <property type="project" value="TreeGrafter"/>
</dbReference>
<dbReference type="RefSeq" id="WP_124391493.1">
    <property type="nucleotide sequence ID" value="NZ_BHYM01000023.1"/>
</dbReference>
<name>A0A402C5Y9_RHOWR</name>
<dbReference type="Gene3D" id="3.20.20.30">
    <property type="entry name" value="Luciferase-like domain"/>
    <property type="match status" value="1"/>
</dbReference>
<dbReference type="InterPro" id="IPR050766">
    <property type="entry name" value="Bact_Lucif_Oxidored"/>
</dbReference>
<keyword evidence="4 6" id="KW-0503">Monooxygenase</keyword>
<evidence type="ECO:0000313" key="7">
    <source>
        <dbReference type="Proteomes" id="UP000287519"/>
    </source>
</evidence>
<comment type="similarity">
    <text evidence="1">Belongs to the bacterial luciferase oxidoreductase family.</text>
</comment>
<accession>A0A402C5Y9</accession>
<protein>
    <submittedName>
        <fullName evidence="6">Monooxygenase</fullName>
    </submittedName>
</protein>
<evidence type="ECO:0000256" key="2">
    <source>
        <dbReference type="ARBA" id="ARBA00022630"/>
    </source>
</evidence>
<proteinExistence type="inferred from homology"/>
<dbReference type="OrthoDB" id="5241801at2"/>
<organism evidence="6 7">
    <name type="scientific">Rhodococcus wratislaviensis</name>
    <name type="common">Tsukamurella wratislaviensis</name>
    <dbReference type="NCBI Taxonomy" id="44752"/>
    <lineage>
        <taxon>Bacteria</taxon>
        <taxon>Bacillati</taxon>
        <taxon>Actinomycetota</taxon>
        <taxon>Actinomycetes</taxon>
        <taxon>Mycobacteriales</taxon>
        <taxon>Nocardiaceae</taxon>
        <taxon>Rhodococcus</taxon>
    </lineage>
</organism>
<dbReference type="GO" id="GO:0004497">
    <property type="term" value="F:monooxygenase activity"/>
    <property type="evidence" value="ECO:0007669"/>
    <property type="project" value="UniProtKB-KW"/>
</dbReference>
<dbReference type="Proteomes" id="UP000287519">
    <property type="component" value="Unassembled WGS sequence"/>
</dbReference>
<keyword evidence="2" id="KW-0285">Flavoprotein</keyword>
<dbReference type="InterPro" id="IPR011251">
    <property type="entry name" value="Luciferase-like_dom"/>
</dbReference>
<evidence type="ECO:0000259" key="5">
    <source>
        <dbReference type="Pfam" id="PF00296"/>
    </source>
</evidence>
<reference evidence="6 7" key="1">
    <citation type="submission" date="2018-11" db="EMBL/GenBank/DDBJ databases">
        <title>Microbial catabolism of amino acid.</title>
        <authorList>
            <person name="Hibi M."/>
            <person name="Ogawa J."/>
        </authorList>
    </citation>
    <scope>NUCLEOTIDE SEQUENCE [LARGE SCALE GENOMIC DNA]</scope>
    <source>
        <strain evidence="6 7">C31-06</strain>
    </source>
</reference>
<feature type="domain" description="Luciferase-like" evidence="5">
    <location>
        <begin position="3"/>
        <end position="312"/>
    </location>
</feature>
<evidence type="ECO:0000256" key="3">
    <source>
        <dbReference type="ARBA" id="ARBA00023002"/>
    </source>
</evidence>
<keyword evidence="7" id="KW-1185">Reference proteome</keyword>
<dbReference type="InterPro" id="IPR036661">
    <property type="entry name" value="Luciferase-like_sf"/>
</dbReference>
<dbReference type="PANTHER" id="PTHR30137">
    <property type="entry name" value="LUCIFERASE-LIKE MONOOXYGENASE"/>
    <property type="match status" value="1"/>
</dbReference>
<evidence type="ECO:0000256" key="4">
    <source>
        <dbReference type="ARBA" id="ARBA00023033"/>
    </source>
</evidence>
<dbReference type="Pfam" id="PF00296">
    <property type="entry name" value="Bac_luciferase"/>
    <property type="match status" value="1"/>
</dbReference>
<dbReference type="SUPFAM" id="SSF51679">
    <property type="entry name" value="Bacterial luciferase-like"/>
    <property type="match status" value="1"/>
</dbReference>
<dbReference type="PANTHER" id="PTHR30137:SF16">
    <property type="entry name" value="BLL0895 PROTEIN"/>
    <property type="match status" value="1"/>
</dbReference>
<evidence type="ECO:0000313" key="6">
    <source>
        <dbReference type="EMBL" id="GCE39026.1"/>
    </source>
</evidence>
<sequence>MDIGLFMVPFRLPETNLQDGFDWDMQVIRWAEEYGLSEVWVGEHTTQRWEPVASPELYLAAAITQTSRIKLATGANVPANHNPIALAHRLMQFDHMSRGRLMVGLGAGATREDLQIHGTTEPKPMMAEAVEIMRKVWSGERPLRHEGKYWTLDVPAYSEELSGPFLTPYQQPHPPLAMAGLSPNSGTLREAGAAGCLPMSFAINRDYLAGHWHKYVEGAESAGHQPNRNDWRVAHTVFVADTDEEAMELAIKGGLGRSYREWTWPAYARSGMLPLMAPELDEHDPATMSLEYFAENHWLIGSPDTVVEKLQRDIEVSGGFGTLIAFTFDYLDQPEAYRRNLELLGTEVLPRIKDLAHETESLSDLQQQIAVAR</sequence>
<keyword evidence="3" id="KW-0560">Oxidoreductase</keyword>
<dbReference type="AlphaFoldDB" id="A0A402C5Y9"/>
<gene>
    <name evidence="6" type="ORF">Rhow_002550</name>
</gene>